<dbReference type="InterPro" id="IPR018584">
    <property type="entry name" value="GT87"/>
</dbReference>
<dbReference type="Proteomes" id="UP000249082">
    <property type="component" value="Unassembled WGS sequence"/>
</dbReference>
<keyword evidence="6 8" id="KW-0472">Membrane</keyword>
<sequence>MGADFLKHMDWLNARRVTAYLRLFAAVNIAMLIWLVATSHGGIDANGYLLGSDFISFWTTGHMLVDHGNPYDGAAHIAAQRSYYSAEGAYTAFYYPPPFLLFCWPLGWLPYFTALGLWLVMTGALFLASVRRWWRSAGTGMPRLLLFAAFPAILIVITHGQTAFLVAGLLGLGAWLVPTRPWAAGVLFGLATIKPQFGLLLPLVLLATGQWRVIASAAATAIALALVAALAFGSQSWIDWLGASERAQAAMALGQIGYGKMMSPFAALRLLGAPMSASYAVQGVVSLAVAALVLMASWRRTWTMPLAALTLAGAPLATPYVLDYDMAILAFPMLWLTGEGLRSGFRDWERCALFAAFAAPALARPLALQFGVPIMPLVEILLFAVVWRRARMA</sequence>
<evidence type="ECO:0000256" key="2">
    <source>
        <dbReference type="ARBA" id="ARBA00022475"/>
    </source>
</evidence>
<evidence type="ECO:0000256" key="5">
    <source>
        <dbReference type="ARBA" id="ARBA00022989"/>
    </source>
</evidence>
<feature type="transmembrane region" description="Helical" evidence="8">
    <location>
        <begin position="108"/>
        <end position="128"/>
    </location>
</feature>
<proteinExistence type="inferred from homology"/>
<evidence type="ECO:0000256" key="7">
    <source>
        <dbReference type="ARBA" id="ARBA00024033"/>
    </source>
</evidence>
<keyword evidence="2" id="KW-1003">Cell membrane</keyword>
<feature type="transmembrane region" description="Helical" evidence="8">
    <location>
        <begin position="213"/>
        <end position="232"/>
    </location>
</feature>
<feature type="transmembrane region" description="Helical" evidence="8">
    <location>
        <begin position="144"/>
        <end position="176"/>
    </location>
</feature>
<evidence type="ECO:0000256" key="4">
    <source>
        <dbReference type="ARBA" id="ARBA00022692"/>
    </source>
</evidence>
<evidence type="ECO:0000256" key="3">
    <source>
        <dbReference type="ARBA" id="ARBA00022679"/>
    </source>
</evidence>
<feature type="transmembrane region" description="Helical" evidence="8">
    <location>
        <begin position="302"/>
        <end position="322"/>
    </location>
</feature>
<evidence type="ECO:0000256" key="1">
    <source>
        <dbReference type="ARBA" id="ARBA00004651"/>
    </source>
</evidence>
<organism evidence="9 10">
    <name type="scientific">Novosphingobium pentaromativorans</name>
    <dbReference type="NCBI Taxonomy" id="205844"/>
    <lineage>
        <taxon>Bacteria</taxon>
        <taxon>Pseudomonadati</taxon>
        <taxon>Pseudomonadota</taxon>
        <taxon>Alphaproteobacteria</taxon>
        <taxon>Sphingomonadales</taxon>
        <taxon>Sphingomonadaceae</taxon>
        <taxon>Novosphingobium</taxon>
    </lineage>
</organism>
<evidence type="ECO:0000256" key="6">
    <source>
        <dbReference type="ARBA" id="ARBA00023136"/>
    </source>
</evidence>
<evidence type="ECO:0000313" key="10">
    <source>
        <dbReference type="Proteomes" id="UP000249082"/>
    </source>
</evidence>
<dbReference type="GO" id="GO:0005886">
    <property type="term" value="C:plasma membrane"/>
    <property type="evidence" value="ECO:0007669"/>
    <property type="project" value="UniProtKB-SubCell"/>
</dbReference>
<dbReference type="EMBL" id="QFPX01000011">
    <property type="protein sequence ID" value="PZQ53970.1"/>
    <property type="molecule type" value="Genomic_DNA"/>
</dbReference>
<dbReference type="GO" id="GO:0016758">
    <property type="term" value="F:hexosyltransferase activity"/>
    <property type="evidence" value="ECO:0007669"/>
    <property type="project" value="InterPro"/>
</dbReference>
<dbReference type="AlphaFoldDB" id="A0A2W5QR52"/>
<feature type="transmembrane region" description="Helical" evidence="8">
    <location>
        <begin position="277"/>
        <end position="295"/>
    </location>
</feature>
<dbReference type="Pfam" id="PF09594">
    <property type="entry name" value="GT87"/>
    <property type="match status" value="1"/>
</dbReference>
<evidence type="ECO:0000256" key="8">
    <source>
        <dbReference type="SAM" id="Phobius"/>
    </source>
</evidence>
<keyword evidence="5 8" id="KW-1133">Transmembrane helix</keyword>
<comment type="caution">
    <text evidence="9">The sequence shown here is derived from an EMBL/GenBank/DDBJ whole genome shotgun (WGS) entry which is preliminary data.</text>
</comment>
<feature type="transmembrane region" description="Helical" evidence="8">
    <location>
        <begin position="182"/>
        <end position="206"/>
    </location>
</feature>
<name>A0A2W5QR52_9SPHN</name>
<comment type="similarity">
    <text evidence="7">Belongs to the glycosyltransferase 87 family.</text>
</comment>
<keyword evidence="3" id="KW-0808">Transferase</keyword>
<feature type="transmembrane region" description="Helical" evidence="8">
    <location>
        <begin position="20"/>
        <end position="37"/>
    </location>
</feature>
<feature type="transmembrane region" description="Helical" evidence="8">
    <location>
        <begin position="366"/>
        <end position="387"/>
    </location>
</feature>
<comment type="subcellular location">
    <subcellularLocation>
        <location evidence="1">Cell membrane</location>
        <topology evidence="1">Multi-pass membrane protein</topology>
    </subcellularLocation>
</comment>
<accession>A0A2W5QR52</accession>
<reference evidence="9 10" key="1">
    <citation type="submission" date="2017-08" db="EMBL/GenBank/DDBJ databases">
        <title>Infants hospitalized years apart are colonized by the same room-sourced microbial strains.</title>
        <authorList>
            <person name="Brooks B."/>
            <person name="Olm M.R."/>
            <person name="Firek B.A."/>
            <person name="Baker R."/>
            <person name="Thomas B.C."/>
            <person name="Morowitz M.J."/>
            <person name="Banfield J.F."/>
        </authorList>
    </citation>
    <scope>NUCLEOTIDE SEQUENCE [LARGE SCALE GENOMIC DNA]</scope>
    <source>
        <strain evidence="9">S2_005_002_R2_33</strain>
    </source>
</reference>
<protein>
    <submittedName>
        <fullName evidence="9">DUF2029 domain-containing protein</fullName>
    </submittedName>
</protein>
<evidence type="ECO:0000313" key="9">
    <source>
        <dbReference type="EMBL" id="PZQ53970.1"/>
    </source>
</evidence>
<keyword evidence="4 8" id="KW-0812">Transmembrane</keyword>
<gene>
    <name evidence="9" type="ORF">DI555_14700</name>
</gene>